<gene>
    <name evidence="3" type="ORF">GE061_015717</name>
</gene>
<evidence type="ECO:0000313" key="4">
    <source>
        <dbReference type="Proteomes" id="UP000466442"/>
    </source>
</evidence>
<comment type="caution">
    <text evidence="3">The sequence shown here is derived from an EMBL/GenBank/DDBJ whole genome shotgun (WGS) entry which is preliminary data.</text>
</comment>
<evidence type="ECO:0000313" key="3">
    <source>
        <dbReference type="EMBL" id="KAF6209962.1"/>
    </source>
</evidence>
<dbReference type="EMBL" id="WIXP02000006">
    <property type="protein sequence ID" value="KAF6209962.1"/>
    <property type="molecule type" value="Genomic_DNA"/>
</dbReference>
<keyword evidence="2" id="KW-0472">Membrane</keyword>
<keyword evidence="2" id="KW-1133">Transmembrane helix</keyword>
<dbReference type="Proteomes" id="UP000466442">
    <property type="component" value="Unassembled WGS sequence"/>
</dbReference>
<organism evidence="3 4">
    <name type="scientific">Apolygus lucorum</name>
    <name type="common">Small green plant bug</name>
    <name type="synonym">Lygocoris lucorum</name>
    <dbReference type="NCBI Taxonomy" id="248454"/>
    <lineage>
        <taxon>Eukaryota</taxon>
        <taxon>Metazoa</taxon>
        <taxon>Ecdysozoa</taxon>
        <taxon>Arthropoda</taxon>
        <taxon>Hexapoda</taxon>
        <taxon>Insecta</taxon>
        <taxon>Pterygota</taxon>
        <taxon>Neoptera</taxon>
        <taxon>Paraneoptera</taxon>
        <taxon>Hemiptera</taxon>
        <taxon>Heteroptera</taxon>
        <taxon>Panheteroptera</taxon>
        <taxon>Cimicomorpha</taxon>
        <taxon>Miridae</taxon>
        <taxon>Mirini</taxon>
        <taxon>Apolygus</taxon>
    </lineage>
</organism>
<protein>
    <submittedName>
        <fullName evidence="3">Uncharacterized protein</fullName>
    </submittedName>
</protein>
<proteinExistence type="predicted"/>
<evidence type="ECO:0000256" key="2">
    <source>
        <dbReference type="SAM" id="Phobius"/>
    </source>
</evidence>
<keyword evidence="2" id="KW-0812">Transmembrane</keyword>
<keyword evidence="4" id="KW-1185">Reference proteome</keyword>
<dbReference type="AlphaFoldDB" id="A0A6A4JGX3"/>
<sequence>MPDYVDIAVSQSEPEKPDKKKRTGGVCHPIVIAGLVTTIIYGIFISLMVTYLNVEGFRDFIHSLKRLANIKEWFRIIFKPWETDGSSGGYNRETTPANSIPARDSDLDPDVDVKILD</sequence>
<reference evidence="3" key="1">
    <citation type="journal article" date="2021" name="Mol. Ecol. Resour.">
        <title>Apolygus lucorum genome provides insights into omnivorousness and mesophyll feeding.</title>
        <authorList>
            <person name="Liu Y."/>
            <person name="Liu H."/>
            <person name="Wang H."/>
            <person name="Huang T."/>
            <person name="Liu B."/>
            <person name="Yang B."/>
            <person name="Yin L."/>
            <person name="Li B."/>
            <person name="Zhang Y."/>
            <person name="Zhang S."/>
            <person name="Jiang F."/>
            <person name="Zhang X."/>
            <person name="Ren Y."/>
            <person name="Wang B."/>
            <person name="Wang S."/>
            <person name="Lu Y."/>
            <person name="Wu K."/>
            <person name="Fan W."/>
            <person name="Wang G."/>
        </authorList>
    </citation>
    <scope>NUCLEOTIDE SEQUENCE</scope>
    <source>
        <strain evidence="3">12Hb</strain>
    </source>
</reference>
<feature type="region of interest" description="Disordered" evidence="1">
    <location>
        <begin position="82"/>
        <end position="111"/>
    </location>
</feature>
<evidence type="ECO:0000256" key="1">
    <source>
        <dbReference type="SAM" id="MobiDB-lite"/>
    </source>
</evidence>
<name>A0A6A4JGX3_APOLU</name>
<feature type="transmembrane region" description="Helical" evidence="2">
    <location>
        <begin position="30"/>
        <end position="54"/>
    </location>
</feature>
<accession>A0A6A4JGX3</accession>